<keyword evidence="1" id="KW-0732">Signal</keyword>
<evidence type="ECO:0000313" key="3">
    <source>
        <dbReference type="Proteomes" id="UP001594351"/>
    </source>
</evidence>
<organism evidence="2 3">
    <name type="scientific">candidate division CSSED10-310 bacterium</name>
    <dbReference type="NCBI Taxonomy" id="2855610"/>
    <lineage>
        <taxon>Bacteria</taxon>
        <taxon>Bacteria division CSSED10-310</taxon>
    </lineage>
</organism>
<accession>A0ABV6YYB6</accession>
<reference evidence="2 3" key="1">
    <citation type="submission" date="2024-09" db="EMBL/GenBank/DDBJ databases">
        <title>Laminarin stimulates single cell rates of sulfate reduction while oxygen inhibits transcriptomic activity in coastal marine sediment.</title>
        <authorList>
            <person name="Lindsay M."/>
            <person name="Orcutt B."/>
            <person name="Emerson D."/>
            <person name="Stepanauskas R."/>
            <person name="D'Angelo T."/>
        </authorList>
    </citation>
    <scope>NUCLEOTIDE SEQUENCE [LARGE SCALE GENOMIC DNA]</scope>
    <source>
        <strain evidence="2">SAG AM-311-K15</strain>
    </source>
</reference>
<evidence type="ECO:0000256" key="1">
    <source>
        <dbReference type="SAM" id="SignalP"/>
    </source>
</evidence>
<evidence type="ECO:0000313" key="2">
    <source>
        <dbReference type="EMBL" id="MFC1851185.1"/>
    </source>
</evidence>
<feature type="signal peptide" evidence="1">
    <location>
        <begin position="1"/>
        <end position="29"/>
    </location>
</feature>
<sequence>MIAQFRKKRSIITKISCLTVLFSSIPATLFDKLHAFSLDAEICISECIGPNIKPVQRDNHVEHYGFEEFLSQEQDTTDTAAEEKKVSFTIRLGQGGFNDDRSPLGKLGGGQLTLDIKPAKLPLALSISSEYYKNRQFATHSYEIDNLYSLNVLYMSKPFPTERITVFLGVVWVDSKSQKAKMSLMQRRSMNLMSRSGVSSITERLALMSDYSGK</sequence>
<feature type="chain" id="PRO_5045612614" description="Outer membrane protein beta-barrel domain-containing protein" evidence="1">
    <location>
        <begin position="30"/>
        <end position="214"/>
    </location>
</feature>
<keyword evidence="3" id="KW-1185">Reference proteome</keyword>
<dbReference type="EMBL" id="JBHPBY010000162">
    <property type="protein sequence ID" value="MFC1851185.1"/>
    <property type="molecule type" value="Genomic_DNA"/>
</dbReference>
<protein>
    <recommendedName>
        <fullName evidence="4">Outer membrane protein beta-barrel domain-containing protein</fullName>
    </recommendedName>
</protein>
<name>A0ABV6YYB6_UNCC1</name>
<gene>
    <name evidence="2" type="ORF">ACFL27_13400</name>
</gene>
<evidence type="ECO:0008006" key="4">
    <source>
        <dbReference type="Google" id="ProtNLM"/>
    </source>
</evidence>
<comment type="caution">
    <text evidence="2">The sequence shown here is derived from an EMBL/GenBank/DDBJ whole genome shotgun (WGS) entry which is preliminary data.</text>
</comment>
<proteinExistence type="predicted"/>
<dbReference type="Proteomes" id="UP001594351">
    <property type="component" value="Unassembled WGS sequence"/>
</dbReference>